<dbReference type="SUPFAM" id="SSF53613">
    <property type="entry name" value="Ribokinase-like"/>
    <property type="match status" value="1"/>
</dbReference>
<dbReference type="CDD" id="cd01171">
    <property type="entry name" value="YXKO-related"/>
    <property type="match status" value="1"/>
</dbReference>
<keyword evidence="1 8" id="KW-0597">Phosphoprotein</keyword>
<dbReference type="PANTHER" id="PTHR12592:SF0">
    <property type="entry name" value="ATP-DEPENDENT (S)-NAD(P)H-HYDRATE DEHYDRATASE"/>
    <property type="match status" value="1"/>
</dbReference>
<dbReference type="Gene3D" id="3.40.1190.20">
    <property type="match status" value="1"/>
</dbReference>
<evidence type="ECO:0000259" key="9">
    <source>
        <dbReference type="PROSITE" id="PS51383"/>
    </source>
</evidence>
<comment type="catalytic activity">
    <reaction evidence="7 8">
        <text>(6S)-NADPHX + ATP = ADP + phosphate + NADPH + H(+)</text>
        <dbReference type="Rhea" id="RHEA:32231"/>
        <dbReference type="ChEBI" id="CHEBI:15378"/>
        <dbReference type="ChEBI" id="CHEBI:30616"/>
        <dbReference type="ChEBI" id="CHEBI:43474"/>
        <dbReference type="ChEBI" id="CHEBI:57783"/>
        <dbReference type="ChEBI" id="CHEBI:64076"/>
        <dbReference type="ChEBI" id="CHEBI:456216"/>
        <dbReference type="EC" id="4.2.1.93"/>
    </reaction>
</comment>
<evidence type="ECO:0000256" key="4">
    <source>
        <dbReference type="ARBA" id="ARBA00022857"/>
    </source>
</evidence>
<evidence type="ECO:0000256" key="3">
    <source>
        <dbReference type="ARBA" id="ARBA00022840"/>
    </source>
</evidence>
<comment type="caution">
    <text evidence="10">The sequence shown here is derived from an EMBL/GenBank/DDBJ whole genome shotgun (WGS) entry which is preliminary data.</text>
</comment>
<evidence type="ECO:0000256" key="5">
    <source>
        <dbReference type="ARBA" id="ARBA00023027"/>
    </source>
</evidence>
<dbReference type="PROSITE" id="PS51383">
    <property type="entry name" value="YJEF_C_3"/>
    <property type="match status" value="1"/>
</dbReference>
<evidence type="ECO:0000313" key="10">
    <source>
        <dbReference type="EMBL" id="RIA86727.1"/>
    </source>
</evidence>
<dbReference type="GO" id="GO:0005737">
    <property type="term" value="C:cytoplasm"/>
    <property type="evidence" value="ECO:0007669"/>
    <property type="project" value="UniProtKB-SubCell"/>
</dbReference>
<reference evidence="10 11" key="1">
    <citation type="submission" date="2018-06" db="EMBL/GenBank/DDBJ databases">
        <title>Comparative genomics reveals the genomic features of Rhizophagus irregularis, R. cerebriforme, R. diaphanum and Gigaspora rosea, and their symbiotic lifestyle signature.</title>
        <authorList>
            <person name="Morin E."/>
            <person name="San Clemente H."/>
            <person name="Chen E.C.H."/>
            <person name="De La Providencia I."/>
            <person name="Hainaut M."/>
            <person name="Kuo A."/>
            <person name="Kohler A."/>
            <person name="Murat C."/>
            <person name="Tang N."/>
            <person name="Roy S."/>
            <person name="Loubradou J."/>
            <person name="Henrissat B."/>
            <person name="Grigoriev I.V."/>
            <person name="Corradi N."/>
            <person name="Roux C."/>
            <person name="Martin F.M."/>
        </authorList>
    </citation>
    <scope>NUCLEOTIDE SEQUENCE [LARGE SCALE GENOMIC DNA]</scope>
    <source>
        <strain evidence="10 11">DAOM 227022</strain>
    </source>
</reference>
<dbReference type="AlphaFoldDB" id="A0A397SS06"/>
<dbReference type="PANTHER" id="PTHR12592">
    <property type="entry name" value="ATP-DEPENDENT (S)-NAD(P)H-HYDRATE DEHYDRATASE FAMILY MEMBER"/>
    <property type="match status" value="1"/>
</dbReference>
<dbReference type="Proteomes" id="UP000265703">
    <property type="component" value="Unassembled WGS sequence"/>
</dbReference>
<comment type="cofactor">
    <cofactor evidence="8">
        <name>Mg(2+)</name>
        <dbReference type="ChEBI" id="CHEBI:18420"/>
    </cofactor>
</comment>
<keyword evidence="4" id="KW-0521">NADP</keyword>
<comment type="subcellular location">
    <subcellularLocation>
        <location evidence="8">Cytoplasm</location>
    </subcellularLocation>
</comment>
<feature type="binding site" evidence="8">
    <location>
        <begin position="226"/>
        <end position="235"/>
    </location>
    <ligand>
        <name>ATP</name>
        <dbReference type="ChEBI" id="CHEBI:30616"/>
    </ligand>
</feature>
<dbReference type="GO" id="GO:0005524">
    <property type="term" value="F:ATP binding"/>
    <property type="evidence" value="ECO:0007669"/>
    <property type="project" value="UniProtKB-KW"/>
</dbReference>
<dbReference type="EC" id="4.2.1.93" evidence="8"/>
<feature type="binding site" evidence="8">
    <location>
        <position position="236"/>
    </location>
    <ligand>
        <name>(6S)-NADPHX</name>
        <dbReference type="ChEBI" id="CHEBI:64076"/>
    </ligand>
</feature>
<dbReference type="GO" id="GO:0047453">
    <property type="term" value="F:ATP-dependent NAD(P)H-hydrate dehydratase activity"/>
    <property type="evidence" value="ECO:0007669"/>
    <property type="project" value="UniProtKB-UniRule"/>
</dbReference>
<dbReference type="InterPro" id="IPR000631">
    <property type="entry name" value="CARKD"/>
</dbReference>
<comment type="similarity">
    <text evidence="8">Belongs to the NnrD/CARKD family.</text>
</comment>
<keyword evidence="2 8" id="KW-0547">Nucleotide-binding</keyword>
<feature type="binding site" evidence="8">
    <location>
        <begin position="168"/>
        <end position="174"/>
    </location>
    <ligand>
        <name>(6S)-NADPHX</name>
        <dbReference type="ChEBI" id="CHEBI:64076"/>
    </ligand>
</feature>
<comment type="function">
    <text evidence="8">Catalyzes the dehydration of the S-form of NAD(P)HX at the expense of ATP, which is converted to ADP. Together with NAD(P)HX epimerase, which catalyzes the epimerization of the S- and R-forms, the enzyme allows the repair of both epimers of NAD(P)HX, a damaged form of NAD(P)H that is a result of enzymatic or heat-dependent hydration.</text>
</comment>
<evidence type="ECO:0000256" key="6">
    <source>
        <dbReference type="ARBA" id="ARBA00023239"/>
    </source>
</evidence>
<keyword evidence="10" id="KW-0418">Kinase</keyword>
<evidence type="ECO:0000256" key="8">
    <source>
        <dbReference type="HAMAP-Rule" id="MF_03157"/>
    </source>
</evidence>
<keyword evidence="8" id="KW-0963">Cytoplasm</keyword>
<evidence type="ECO:0000256" key="1">
    <source>
        <dbReference type="ARBA" id="ARBA00022553"/>
    </source>
</evidence>
<dbReference type="EMBL" id="QKYT01000349">
    <property type="protein sequence ID" value="RIA86727.1"/>
    <property type="molecule type" value="Genomic_DNA"/>
</dbReference>
<dbReference type="Pfam" id="PF01256">
    <property type="entry name" value="Carb_kinase"/>
    <property type="match status" value="1"/>
</dbReference>
<protein>
    <recommendedName>
        <fullName evidence="8">ATP-dependent (S)-NAD(P)H-hydrate dehydratase</fullName>
        <ecNumber evidence="8">4.2.1.93</ecNumber>
    </recommendedName>
    <alternativeName>
        <fullName evidence="8">ATP-dependent NAD(P)HX dehydratase</fullName>
    </alternativeName>
</protein>
<dbReference type="InterPro" id="IPR029056">
    <property type="entry name" value="Ribokinase-like"/>
</dbReference>
<proteinExistence type="inferred from homology"/>
<feature type="binding site" evidence="8">
    <location>
        <begin position="207"/>
        <end position="211"/>
    </location>
    <ligand>
        <name>ATP</name>
        <dbReference type="ChEBI" id="CHEBI:30616"/>
    </ligand>
</feature>
<evidence type="ECO:0000256" key="2">
    <source>
        <dbReference type="ARBA" id="ARBA00022741"/>
    </source>
</evidence>
<keyword evidence="3 8" id="KW-0067">ATP-binding</keyword>
<evidence type="ECO:0000313" key="11">
    <source>
        <dbReference type="Proteomes" id="UP000265703"/>
    </source>
</evidence>
<dbReference type="GO" id="GO:0110051">
    <property type="term" value="P:metabolite repair"/>
    <property type="evidence" value="ECO:0007669"/>
    <property type="project" value="TreeGrafter"/>
</dbReference>
<sequence length="314" mass="34745">MTITMPAIDKIRQLIPPLLPGYHKGQGGRICVIGGSEEYTGAPYFSSFSALKLGADIAYVICQPTAAVAIKSYTPDLMVHPYMRRSEDTEKTSEEIINNVTGLFPRSHVIVIGPGLSRDKLMLECAKGIIAKAKEKDMPLVIDADGLYLIQDHPEIIEGYPKAILTPNLVEFKRLCERMKINFEDNHKDNMAALLSQAFGGITIVQKGQYDLISNGNEVFKVDNEGGLKRCGGQGDILAGFIATFMAWGSAYHNKLWQHDNLISPSEIPMLASYAACTLMRECSRSAFKKFGRSVQTSDMINEIGPSFQKLYER</sequence>
<gene>
    <name evidence="10" type="ORF">C1645_696696</name>
</gene>
<dbReference type="NCBIfam" id="TIGR00196">
    <property type="entry name" value="yjeF_cterm"/>
    <property type="match status" value="1"/>
</dbReference>
<organism evidence="10 11">
    <name type="scientific">Glomus cerebriforme</name>
    <dbReference type="NCBI Taxonomy" id="658196"/>
    <lineage>
        <taxon>Eukaryota</taxon>
        <taxon>Fungi</taxon>
        <taxon>Fungi incertae sedis</taxon>
        <taxon>Mucoromycota</taxon>
        <taxon>Glomeromycotina</taxon>
        <taxon>Glomeromycetes</taxon>
        <taxon>Glomerales</taxon>
        <taxon>Glomeraceae</taxon>
        <taxon>Glomus</taxon>
    </lineage>
</organism>
<keyword evidence="11" id="KW-1185">Reference proteome</keyword>
<evidence type="ECO:0000256" key="7">
    <source>
        <dbReference type="ARBA" id="ARBA00047472"/>
    </source>
</evidence>
<dbReference type="OrthoDB" id="8110916at2759"/>
<keyword evidence="5 8" id="KW-0520">NAD</keyword>
<accession>A0A397SS06</accession>
<comment type="catalytic activity">
    <reaction evidence="8">
        <text>(6S)-NADHX + ATP = ADP + phosphate + NADH + H(+)</text>
        <dbReference type="Rhea" id="RHEA:19017"/>
        <dbReference type="ChEBI" id="CHEBI:15378"/>
        <dbReference type="ChEBI" id="CHEBI:30616"/>
        <dbReference type="ChEBI" id="CHEBI:43474"/>
        <dbReference type="ChEBI" id="CHEBI:57945"/>
        <dbReference type="ChEBI" id="CHEBI:64074"/>
        <dbReference type="ChEBI" id="CHEBI:456216"/>
        <dbReference type="EC" id="4.2.1.93"/>
    </reaction>
</comment>
<dbReference type="GO" id="GO:0046496">
    <property type="term" value="P:nicotinamide nucleotide metabolic process"/>
    <property type="evidence" value="ECO:0007669"/>
    <property type="project" value="UniProtKB-UniRule"/>
</dbReference>
<dbReference type="FunFam" id="3.40.1190.20:FF:000023">
    <property type="entry name" value="ATP-dependent (S)-NAD(P)H-hydrate dehydratase"/>
    <property type="match status" value="1"/>
</dbReference>
<feature type="domain" description="YjeF C-terminal" evidence="9">
    <location>
        <begin position="7"/>
        <end position="311"/>
    </location>
</feature>
<dbReference type="GO" id="GO:0016301">
    <property type="term" value="F:kinase activity"/>
    <property type="evidence" value="ECO:0007669"/>
    <property type="project" value="UniProtKB-KW"/>
</dbReference>
<name>A0A397SS06_9GLOM</name>
<dbReference type="STRING" id="658196.A0A397SS06"/>
<feature type="binding site" evidence="8">
    <location>
        <position position="115"/>
    </location>
    <ligand>
        <name>(6S)-NADPHX</name>
        <dbReference type="ChEBI" id="CHEBI:64076"/>
    </ligand>
</feature>
<keyword evidence="6 8" id="KW-0456">Lyase</keyword>
<keyword evidence="10" id="KW-0808">Transferase</keyword>
<dbReference type="HAMAP" id="MF_01965">
    <property type="entry name" value="NADHX_dehydratase"/>
    <property type="match status" value="1"/>
</dbReference>